<evidence type="ECO:0000256" key="1">
    <source>
        <dbReference type="SAM" id="MobiDB-lite"/>
    </source>
</evidence>
<accession>A0A9D3X868</accession>
<reference evidence="3" key="1">
    <citation type="submission" date="2021-09" db="EMBL/GenBank/DDBJ databases">
        <title>The genome of Mauremys mutica provides insights into the evolution of semi-aquatic lifestyle.</title>
        <authorList>
            <person name="Gong S."/>
            <person name="Gao Y."/>
        </authorList>
    </citation>
    <scope>NUCLEOTIDE SEQUENCE</scope>
    <source>
        <strain evidence="3">MM-2020</strain>
        <tissue evidence="3">Muscle</tissue>
    </source>
</reference>
<evidence type="ECO:0000313" key="3">
    <source>
        <dbReference type="EMBL" id="KAH1175654.1"/>
    </source>
</evidence>
<organism evidence="3 4">
    <name type="scientific">Mauremys mutica</name>
    <name type="common">yellowpond turtle</name>
    <dbReference type="NCBI Taxonomy" id="74926"/>
    <lineage>
        <taxon>Eukaryota</taxon>
        <taxon>Metazoa</taxon>
        <taxon>Chordata</taxon>
        <taxon>Craniata</taxon>
        <taxon>Vertebrata</taxon>
        <taxon>Euteleostomi</taxon>
        <taxon>Archelosauria</taxon>
        <taxon>Testudinata</taxon>
        <taxon>Testudines</taxon>
        <taxon>Cryptodira</taxon>
        <taxon>Durocryptodira</taxon>
        <taxon>Testudinoidea</taxon>
        <taxon>Geoemydidae</taxon>
        <taxon>Geoemydinae</taxon>
        <taxon>Mauremys</taxon>
    </lineage>
</organism>
<dbReference type="EMBL" id="JAHDVG010000476">
    <property type="protein sequence ID" value="KAH1175654.1"/>
    <property type="molecule type" value="Genomic_DNA"/>
</dbReference>
<keyword evidence="2" id="KW-0732">Signal</keyword>
<evidence type="ECO:0000313" key="4">
    <source>
        <dbReference type="Proteomes" id="UP000827986"/>
    </source>
</evidence>
<dbReference type="AlphaFoldDB" id="A0A9D3X868"/>
<name>A0A9D3X868_9SAUR</name>
<dbReference type="Proteomes" id="UP000827986">
    <property type="component" value="Unassembled WGS sequence"/>
</dbReference>
<feature type="compositionally biased region" description="Basic and acidic residues" evidence="1">
    <location>
        <begin position="91"/>
        <end position="100"/>
    </location>
</feature>
<keyword evidence="4" id="KW-1185">Reference proteome</keyword>
<feature type="chain" id="PRO_5038470745" description="Secreted protein" evidence="2">
    <location>
        <begin position="23"/>
        <end position="100"/>
    </location>
</feature>
<evidence type="ECO:0008006" key="5">
    <source>
        <dbReference type="Google" id="ProtNLM"/>
    </source>
</evidence>
<feature type="signal peptide" evidence="2">
    <location>
        <begin position="1"/>
        <end position="22"/>
    </location>
</feature>
<feature type="region of interest" description="Disordered" evidence="1">
    <location>
        <begin position="72"/>
        <end position="100"/>
    </location>
</feature>
<proteinExistence type="predicted"/>
<gene>
    <name evidence="3" type="ORF">KIL84_022179</name>
</gene>
<protein>
    <recommendedName>
        <fullName evidence="5">Secreted protein</fullName>
    </recommendedName>
</protein>
<evidence type="ECO:0000256" key="2">
    <source>
        <dbReference type="SAM" id="SignalP"/>
    </source>
</evidence>
<comment type="caution">
    <text evidence="3">The sequence shown here is derived from an EMBL/GenBank/DDBJ whole genome shotgun (WGS) entry which is preliminary data.</text>
</comment>
<sequence>MYYRGVLVQLVNVSLTFWTATGLASSSVQSGPRPATSLAQRVHTAGPCGLAVYSRTTMFLTIAWGREAGSLPSPLSPQNSAIKPTVFSGRSRMEKPSTVT</sequence>